<dbReference type="SUPFAM" id="SSF49299">
    <property type="entry name" value="PKD domain"/>
    <property type="match status" value="3"/>
</dbReference>
<evidence type="ECO:0000259" key="7">
    <source>
        <dbReference type="PROSITE" id="PS50093"/>
    </source>
</evidence>
<dbReference type="InterPro" id="IPR035986">
    <property type="entry name" value="PKD_dom_sf"/>
</dbReference>
<evidence type="ECO:0000256" key="4">
    <source>
        <dbReference type="ARBA" id="ARBA00023136"/>
    </source>
</evidence>
<dbReference type="GO" id="GO:0016020">
    <property type="term" value="C:membrane"/>
    <property type="evidence" value="ECO:0007669"/>
    <property type="project" value="UniProtKB-SubCell"/>
</dbReference>
<dbReference type="SMART" id="SM00060">
    <property type="entry name" value="FN3"/>
    <property type="match status" value="4"/>
</dbReference>
<dbReference type="EMBL" id="OC985635">
    <property type="protein sequence ID" value="CAG4642290.1"/>
    <property type="molecule type" value="Genomic_DNA"/>
</dbReference>
<dbReference type="Gene3D" id="2.60.40.10">
    <property type="entry name" value="Immunoglobulins"/>
    <property type="match status" value="5"/>
</dbReference>
<protein>
    <submittedName>
        <fullName evidence="8">EOG090X00QS</fullName>
    </submittedName>
</protein>
<accession>A0A9N6ZF58</accession>
<proteinExistence type="predicted"/>
<feature type="region of interest" description="Disordered" evidence="6">
    <location>
        <begin position="817"/>
        <end position="844"/>
    </location>
</feature>
<dbReference type="PANTHER" id="PTHR46182:SF2">
    <property type="entry name" value="FI19480P1"/>
    <property type="match status" value="1"/>
</dbReference>
<comment type="subcellular location">
    <subcellularLocation>
        <location evidence="1">Membrane</location>
    </subcellularLocation>
</comment>
<dbReference type="CDD" id="cd19941">
    <property type="entry name" value="TIL"/>
    <property type="match status" value="1"/>
</dbReference>
<evidence type="ECO:0000256" key="3">
    <source>
        <dbReference type="ARBA" id="ARBA00022989"/>
    </source>
</evidence>
<dbReference type="SMART" id="SM00089">
    <property type="entry name" value="PKD"/>
    <property type="match status" value="4"/>
</dbReference>
<name>A0A9N6ZF58_9CRUS</name>
<dbReference type="InterPro" id="IPR000601">
    <property type="entry name" value="PKD_dom"/>
</dbReference>
<evidence type="ECO:0000256" key="2">
    <source>
        <dbReference type="ARBA" id="ARBA00022692"/>
    </source>
</evidence>
<evidence type="ECO:0000256" key="1">
    <source>
        <dbReference type="ARBA" id="ARBA00004370"/>
    </source>
</evidence>
<dbReference type="FunFam" id="2.60.40.10:FF:000257">
    <property type="entry name" value="Dyslexia-associated protein KIAA0319-like"/>
    <property type="match status" value="1"/>
</dbReference>
<keyword evidence="4" id="KW-0472">Membrane</keyword>
<organism evidence="8">
    <name type="scientific">Evadne anonyx</name>
    <dbReference type="NCBI Taxonomy" id="141404"/>
    <lineage>
        <taxon>Eukaryota</taxon>
        <taxon>Metazoa</taxon>
        <taxon>Ecdysozoa</taxon>
        <taxon>Arthropoda</taxon>
        <taxon>Crustacea</taxon>
        <taxon>Branchiopoda</taxon>
        <taxon>Diplostraca</taxon>
        <taxon>Cladocera</taxon>
        <taxon>Onychopoda</taxon>
        <taxon>Podonidae</taxon>
        <taxon>Evadne</taxon>
    </lineage>
</organism>
<dbReference type="CDD" id="cd00146">
    <property type="entry name" value="PKD"/>
    <property type="match status" value="2"/>
</dbReference>
<dbReference type="Pfam" id="PF22352">
    <property type="entry name" value="K319L-like_PKD"/>
    <property type="match status" value="5"/>
</dbReference>
<dbReference type="InterPro" id="IPR022409">
    <property type="entry name" value="PKD/Chitinase_dom"/>
</dbReference>
<keyword evidence="3" id="KW-1133">Transmembrane helix</keyword>
<reference evidence="8" key="1">
    <citation type="submission" date="2021-04" db="EMBL/GenBank/DDBJ databases">
        <authorList>
            <person name="Cornetti L."/>
        </authorList>
    </citation>
    <scope>NUCLEOTIDE SEQUENCE</scope>
</reference>
<evidence type="ECO:0000256" key="6">
    <source>
        <dbReference type="SAM" id="MobiDB-lite"/>
    </source>
</evidence>
<keyword evidence="5" id="KW-0325">Glycoprotein</keyword>
<evidence type="ECO:0000256" key="5">
    <source>
        <dbReference type="ARBA" id="ARBA00023180"/>
    </source>
</evidence>
<evidence type="ECO:0000313" key="8">
    <source>
        <dbReference type="EMBL" id="CAG4642290.1"/>
    </source>
</evidence>
<dbReference type="InterPro" id="IPR003961">
    <property type="entry name" value="FN3_dom"/>
</dbReference>
<sequence>MPTSRFKLFKCSTLSECCFDWSGSEVTKLVHTGHLKILGWSEKVENVSSYSTSKSSENEGAVHCENVEECRISGIKLTNSSSANFQLGIVREPEESNTNACPAFTKSCEVGVDNCMEMEECVSFGARRRGGCCRCKEGFARDSNQQCVIINGNTSQTELLIPVTTQSTTTTTKYIRHLAISVSPTTIQLPEPKSNITAIVIPQPMEGEEYTYKWTVLNFPQNVPPGTFEGNNEKTLKLSQLSPGNYTFQIIVNSLASLGEAIVNVTVLAPKHLNKPPVAIIRPTSQTVHLPNNVSILDGSSSTDDTKIVSYQWELEKGPISYQKFSPSTSETLQLKDLELGNYTFKLTVTDSDQESNSAYATLEVVKETDYPPAANAGEAVIVFLPQNTLTLNGNQSTDDHGIVSWEWTLINGNGNGRAVDMQSTRTPYLKLSNLEEGVYRFQLKVADIVGQSSAAEVDVFVKPPVVSQLRVDAGADLNITLPLNWVLLDGSKSLDVARFKKLTWKQLEGPNEPTFVGNQLGSVNATGLTKGKYIFQLTAWDAAETKDSDNITVTVQQKENSKPHADAGGDHSVTLPLKWATLNGTSSSDDLAIQSWLWTREPDSLAAGTVIANSDRTSLLLLTNLVPGKYIFRLTVIDAQGLSDYSIATLTVNPNPRELDVVIITLKSDPRRLKEGELMTIRDQIALLIHQQGIVDINVNIADVIVEPKSSYVVLQFFTTVKSDSGWRTLPGAEVVTLLKSKLRNDLNLMTYPVIDVDTLICQNQCSGHGVCDQVTRYCVCETFWMENFIGVSHGAEHNCKFNSLVPSDLDSDTDSEVMFDSSKNNGTNGKSLRSSGADHIDA</sequence>
<dbReference type="InterPro" id="IPR029865">
    <property type="entry name" value="KIAA0319-like"/>
</dbReference>
<feature type="domain" description="PKD" evidence="7">
    <location>
        <begin position="389"/>
        <end position="469"/>
    </location>
</feature>
<dbReference type="GO" id="GO:0031410">
    <property type="term" value="C:cytoplasmic vesicle"/>
    <property type="evidence" value="ECO:0007669"/>
    <property type="project" value="TreeGrafter"/>
</dbReference>
<dbReference type="PROSITE" id="PS50093">
    <property type="entry name" value="PKD"/>
    <property type="match status" value="1"/>
</dbReference>
<gene>
    <name evidence="8" type="primary">EOG090X00QS</name>
</gene>
<dbReference type="InterPro" id="IPR013783">
    <property type="entry name" value="Ig-like_fold"/>
</dbReference>
<dbReference type="FunFam" id="2.60.40.10:FF:000061">
    <property type="entry name" value="Dyslexia-associated protein KIAA0319 homolog"/>
    <property type="match status" value="2"/>
</dbReference>
<dbReference type="AlphaFoldDB" id="A0A9N6ZF58"/>
<feature type="compositionally biased region" description="Polar residues" evidence="6">
    <location>
        <begin position="823"/>
        <end position="836"/>
    </location>
</feature>
<dbReference type="PANTHER" id="PTHR46182">
    <property type="entry name" value="FI19480P1"/>
    <property type="match status" value="1"/>
</dbReference>
<keyword evidence="2" id="KW-0812">Transmembrane</keyword>
<dbReference type="GO" id="GO:0001764">
    <property type="term" value="P:neuron migration"/>
    <property type="evidence" value="ECO:0007669"/>
    <property type="project" value="TreeGrafter"/>
</dbReference>